<dbReference type="InterPro" id="IPR031809">
    <property type="entry name" value="CCDC158"/>
</dbReference>
<feature type="coiled-coil region" evidence="1">
    <location>
        <begin position="609"/>
        <end position="734"/>
    </location>
</feature>
<feature type="region of interest" description="Disordered" evidence="2">
    <location>
        <begin position="774"/>
        <end position="797"/>
    </location>
</feature>
<evidence type="ECO:0000313" key="3">
    <source>
        <dbReference type="EMBL" id="KAK9522252.1"/>
    </source>
</evidence>
<evidence type="ECO:0000256" key="2">
    <source>
        <dbReference type="SAM" id="MobiDB-lite"/>
    </source>
</evidence>
<feature type="region of interest" description="Disordered" evidence="2">
    <location>
        <begin position="1"/>
        <end position="47"/>
    </location>
</feature>
<organism evidence="3 4">
    <name type="scientific">Zoarces viviparus</name>
    <name type="common">Viviparous eelpout</name>
    <name type="synonym">Blennius viviparus</name>
    <dbReference type="NCBI Taxonomy" id="48416"/>
    <lineage>
        <taxon>Eukaryota</taxon>
        <taxon>Metazoa</taxon>
        <taxon>Chordata</taxon>
        <taxon>Craniata</taxon>
        <taxon>Vertebrata</taxon>
        <taxon>Euteleostomi</taxon>
        <taxon>Actinopterygii</taxon>
        <taxon>Neopterygii</taxon>
        <taxon>Teleostei</taxon>
        <taxon>Neoteleostei</taxon>
        <taxon>Acanthomorphata</taxon>
        <taxon>Eupercaria</taxon>
        <taxon>Perciformes</taxon>
        <taxon>Cottioidei</taxon>
        <taxon>Zoarcales</taxon>
        <taxon>Zoarcidae</taxon>
        <taxon>Zoarcinae</taxon>
        <taxon>Zoarces</taxon>
    </lineage>
</organism>
<comment type="caution">
    <text evidence="3">The sequence shown here is derived from an EMBL/GenBank/DDBJ whole genome shotgun (WGS) entry which is preliminary data.</text>
</comment>
<dbReference type="EMBL" id="JBCEZU010000221">
    <property type="protein sequence ID" value="KAK9522252.1"/>
    <property type="molecule type" value="Genomic_DNA"/>
</dbReference>
<evidence type="ECO:0008006" key="5">
    <source>
        <dbReference type="Google" id="ProtNLM"/>
    </source>
</evidence>
<dbReference type="AlphaFoldDB" id="A0AAW1EJ35"/>
<feature type="coiled-coil region" evidence="1">
    <location>
        <begin position="55"/>
        <end position="82"/>
    </location>
</feature>
<gene>
    <name evidence="3" type="ORF">VZT92_018729</name>
</gene>
<reference evidence="3 4" key="1">
    <citation type="journal article" date="2024" name="Genome Biol. Evol.">
        <title>Chromosome-level genome assembly of the viviparous eelpout Zoarces viviparus.</title>
        <authorList>
            <person name="Fuhrmann N."/>
            <person name="Brasseur M.V."/>
            <person name="Bakowski C.E."/>
            <person name="Podsiadlowski L."/>
            <person name="Prost S."/>
            <person name="Krehenwinkel H."/>
            <person name="Mayer C."/>
        </authorList>
    </citation>
    <scope>NUCLEOTIDE SEQUENCE [LARGE SCALE GENOMIC DNA]</scope>
    <source>
        <strain evidence="3">NO-MEL_2022_Ind0_liver</strain>
    </source>
</reference>
<feature type="region of interest" description="Disordered" evidence="2">
    <location>
        <begin position="823"/>
        <end position="846"/>
    </location>
</feature>
<feature type="coiled-coil region" evidence="1">
    <location>
        <begin position="180"/>
        <end position="253"/>
    </location>
</feature>
<feature type="coiled-coil region" evidence="1">
    <location>
        <begin position="405"/>
        <end position="548"/>
    </location>
</feature>
<keyword evidence="1" id="KW-0175">Coiled coil</keyword>
<keyword evidence="4" id="KW-1185">Reference proteome</keyword>
<feature type="compositionally biased region" description="Polar residues" evidence="2">
    <location>
        <begin position="1"/>
        <end position="22"/>
    </location>
</feature>
<feature type="compositionally biased region" description="Basic and acidic residues" evidence="2">
    <location>
        <begin position="823"/>
        <end position="839"/>
    </location>
</feature>
<dbReference type="PANTHER" id="PTHR47615">
    <property type="entry name" value="COILED-COIL DOMAIN-CONTAINING PROTEIN 158"/>
    <property type="match status" value="1"/>
</dbReference>
<accession>A0AAW1EJ35</accession>
<feature type="compositionally biased region" description="Polar residues" evidence="2">
    <location>
        <begin position="265"/>
        <end position="284"/>
    </location>
</feature>
<feature type="coiled-coil region" evidence="1">
    <location>
        <begin position="324"/>
        <end position="351"/>
    </location>
</feature>
<evidence type="ECO:0000256" key="1">
    <source>
        <dbReference type="SAM" id="Coils"/>
    </source>
</evidence>
<sequence>MSSDVQPSGPHSIQPSGNTVLQFESPPNHRKLTRAGTTETHDDASPRLRFNSLTLDELSEELDRRTKETQRLQEEVENATKITFERFGCTYGIHSSPGQSCLNHSNYYDSPGDSAIPSAHQQLEPLVCDLDHLNQGDIGSPGNEVLGTAIDDCIQQLSDLRLNKTRDQPEQETFSFNKAIVNLQAKLHKVREEKAVLSNLRLKDSRTHVGQMEKMLFMLEELQNIKRAEDQKLQETQDEALAFHRKVETLERNVKEMYSLLSQETQCGDNASTRPNDATTSRQLSPAAKLTEDFNEESEKLQERLFTSTQHLGSEESGGVNEQNERMEDLMESLGQEMALLTDKLSSSKNNSFSLSVKLELLKKLAERQTLLHRCQVSELESTLCSHTDTVCCLEQQLTQSQSQLMDAQRAKERSLQQAEELQSQLGHFKALLEQRAREGEKYRELLEEKKKELQLRQHEAQHHLARLEEAQSRCQTLRAEGETLRLKLDDRENTIESSIQMHNSTIDDLHRENSLLSNQLNQHKLEIQQLRAELDRHKSDLAAAEQDTLQLQASVAEQSVRVQEETLEKRQLTIQLDIQRLQLLTLTKETERLQRLHSCTNEERKGAVLKLQSQLRNAHDELDQVRCTLRTLEGADGHGLQVAMDMQKEITARREQVDSLQGKIQHLEEIKDKLYLEKRYQSLENQRRLQQLAFVREEKRQLGDELEALRSKDKQLRERIDQLEAILHKMSESFADCQDFIQLKEQDFFRLKLRHALDLKELQGHNLRTALNVAPSESSSPSALTAPPSPQHVSNTQITQECHARELRSLVEELRGVISEKHRPHTDIRRRSAPERVHGTTLSTDKAEEIKAGSRLRRKTCGSEPHFLKAAQLNGKVINNKSFCESRVMSSPATAVRITSSPQLLSLGRRSPVYSLLTSDPNT</sequence>
<proteinExistence type="predicted"/>
<dbReference type="PANTHER" id="PTHR47615:SF1">
    <property type="entry name" value="COILED-COIL DOMAIN-CONTAINING PROTEIN 158"/>
    <property type="match status" value="1"/>
</dbReference>
<evidence type="ECO:0000313" key="4">
    <source>
        <dbReference type="Proteomes" id="UP001488805"/>
    </source>
</evidence>
<name>A0AAW1EJ35_ZOAVI</name>
<protein>
    <recommendedName>
        <fullName evidence="5">Coiled-coil domain containing 158</fullName>
    </recommendedName>
</protein>
<dbReference type="Proteomes" id="UP001488805">
    <property type="component" value="Unassembled WGS sequence"/>
</dbReference>
<dbReference type="Pfam" id="PF15921">
    <property type="entry name" value="CCDC158"/>
    <property type="match status" value="2"/>
</dbReference>
<feature type="compositionally biased region" description="Low complexity" evidence="2">
    <location>
        <begin position="775"/>
        <end position="787"/>
    </location>
</feature>
<feature type="region of interest" description="Disordered" evidence="2">
    <location>
        <begin position="265"/>
        <end position="299"/>
    </location>
</feature>